<keyword evidence="3" id="KW-1185">Reference proteome</keyword>
<dbReference type="AlphaFoldDB" id="A0A226HBN2"/>
<gene>
    <name evidence="2" type="ORF">B0A66_12005</name>
</gene>
<evidence type="ECO:0000256" key="1">
    <source>
        <dbReference type="SAM" id="Phobius"/>
    </source>
</evidence>
<sequence length="398" mass="44949">MTLPSITTFLLGKEFMGVEHFTLNGEDKIALLLVEKKKEGLVISKKDRVSYNGKIAEKWDSKLPFLLVINTNQVIHKEVAGIDASDEKLLYKAFPNTNWDEFYFEIWRLKEKSIVAITRKTYLNEIIANYEAQKIAIAGISLGICAIAEIIEYTAEDKLLTNHQIISKEEQNQIVTTGTQEDAIHYIINDLPLENRQLLAFSGILRFITNTSSNTGSIISYSEELHDGYNQNIFFTKSIKIMVGVLLAILFLNFIFFSHYYSLAQETSETLLVNKSSIQDVSKIKERIIVKEEKVKNIVGKTTSQTSLIINEIASKIPSSILLSTLTFDPLEKKIKAEEPILTTEKTIVIAGTTISNDAFTTWVEAVEKLPKIDQVLITHFGKNDANETEFSIKLTLK</sequence>
<dbReference type="Proteomes" id="UP000198345">
    <property type="component" value="Unassembled WGS sequence"/>
</dbReference>
<dbReference type="RefSeq" id="WP_089050082.1">
    <property type="nucleotide sequence ID" value="NZ_FXTV01000023.1"/>
</dbReference>
<proteinExistence type="predicted"/>
<keyword evidence="1" id="KW-1133">Transmembrane helix</keyword>
<comment type="caution">
    <text evidence="2">The sequence shown here is derived from an EMBL/GenBank/DDBJ whole genome shotgun (WGS) entry which is preliminary data.</text>
</comment>
<keyword evidence="1" id="KW-0812">Transmembrane</keyword>
<evidence type="ECO:0000313" key="3">
    <source>
        <dbReference type="Proteomes" id="UP000198345"/>
    </source>
</evidence>
<name>A0A226HBN2_9FLAO</name>
<dbReference type="EMBL" id="MUGW01000023">
    <property type="protein sequence ID" value="OXA91096.1"/>
    <property type="molecule type" value="Genomic_DNA"/>
</dbReference>
<accession>A0A226HBN2</accession>
<organism evidence="2 3">
    <name type="scientific">Flavobacterium hercynium</name>
    <dbReference type="NCBI Taxonomy" id="387094"/>
    <lineage>
        <taxon>Bacteria</taxon>
        <taxon>Pseudomonadati</taxon>
        <taxon>Bacteroidota</taxon>
        <taxon>Flavobacteriia</taxon>
        <taxon>Flavobacteriales</taxon>
        <taxon>Flavobacteriaceae</taxon>
        <taxon>Flavobacterium</taxon>
    </lineage>
</organism>
<protein>
    <submittedName>
        <fullName evidence="2">General secretion pathway protein</fullName>
    </submittedName>
</protein>
<dbReference type="OrthoDB" id="1186626at2"/>
<evidence type="ECO:0000313" key="2">
    <source>
        <dbReference type="EMBL" id="OXA91096.1"/>
    </source>
</evidence>
<feature type="transmembrane region" description="Helical" evidence="1">
    <location>
        <begin position="241"/>
        <end position="261"/>
    </location>
</feature>
<reference evidence="2 3" key="1">
    <citation type="submission" date="2016-11" db="EMBL/GenBank/DDBJ databases">
        <title>Whole genomes of Flavobacteriaceae.</title>
        <authorList>
            <person name="Stine C."/>
            <person name="Li C."/>
            <person name="Tadesse D."/>
        </authorList>
    </citation>
    <scope>NUCLEOTIDE SEQUENCE [LARGE SCALE GENOMIC DNA]</scope>
    <source>
        <strain evidence="2 3">DSM 18292</strain>
    </source>
</reference>
<keyword evidence="1" id="KW-0472">Membrane</keyword>